<feature type="transmembrane region" description="Helical" evidence="6">
    <location>
        <begin position="239"/>
        <end position="256"/>
    </location>
</feature>
<keyword evidence="4 6" id="KW-1133">Transmembrane helix</keyword>
<keyword evidence="2" id="KW-1003">Cell membrane</keyword>
<dbReference type="AlphaFoldDB" id="A0A1M6PVT2"/>
<evidence type="ECO:0000256" key="5">
    <source>
        <dbReference type="ARBA" id="ARBA00023136"/>
    </source>
</evidence>
<dbReference type="GO" id="GO:0043190">
    <property type="term" value="C:ATP-binding cassette (ABC) transporter complex"/>
    <property type="evidence" value="ECO:0007669"/>
    <property type="project" value="InterPro"/>
</dbReference>
<dbReference type="Proteomes" id="UP000183952">
    <property type="component" value="Unassembled WGS sequence"/>
</dbReference>
<protein>
    <submittedName>
        <fullName evidence="7">Cobalt/nickel transport system permease protein</fullName>
    </submittedName>
</protein>
<feature type="transmembrane region" description="Helical" evidence="6">
    <location>
        <begin position="53"/>
        <end position="73"/>
    </location>
</feature>
<evidence type="ECO:0000256" key="2">
    <source>
        <dbReference type="ARBA" id="ARBA00022475"/>
    </source>
</evidence>
<dbReference type="GO" id="GO:0006824">
    <property type="term" value="P:cobalt ion transport"/>
    <property type="evidence" value="ECO:0007669"/>
    <property type="project" value="InterPro"/>
</dbReference>
<dbReference type="NCBIfam" id="TIGR02454">
    <property type="entry name" value="ECF_T_CbiQ"/>
    <property type="match status" value="1"/>
</dbReference>
<dbReference type="EMBL" id="FRAD01000014">
    <property type="protein sequence ID" value="SHK12103.1"/>
    <property type="molecule type" value="Genomic_DNA"/>
</dbReference>
<feature type="transmembrane region" description="Helical" evidence="6">
    <location>
        <begin position="127"/>
        <end position="146"/>
    </location>
</feature>
<dbReference type="PANTHER" id="PTHR34857">
    <property type="entry name" value="SLL0384 PROTEIN"/>
    <property type="match status" value="1"/>
</dbReference>
<evidence type="ECO:0000256" key="3">
    <source>
        <dbReference type="ARBA" id="ARBA00022692"/>
    </source>
</evidence>
<evidence type="ECO:0000313" key="7">
    <source>
        <dbReference type="EMBL" id="SHK12103.1"/>
    </source>
</evidence>
<gene>
    <name evidence="7" type="ORF">SAMN02745248_01831</name>
</gene>
<dbReference type="OrthoDB" id="8585740at2"/>
<name>A0A1M6PVT2_9CLOT</name>
<dbReference type="RefSeq" id="WP_072903787.1">
    <property type="nucleotide sequence ID" value="NZ_FRAD01000014.1"/>
</dbReference>
<dbReference type="Pfam" id="PF02361">
    <property type="entry name" value="CbiQ"/>
    <property type="match status" value="1"/>
</dbReference>
<keyword evidence="5 6" id="KW-0472">Membrane</keyword>
<dbReference type="PANTHER" id="PTHR34857:SF2">
    <property type="entry name" value="SLL0384 PROTEIN"/>
    <property type="match status" value="1"/>
</dbReference>
<evidence type="ECO:0000256" key="1">
    <source>
        <dbReference type="ARBA" id="ARBA00004651"/>
    </source>
</evidence>
<dbReference type="InterPro" id="IPR012809">
    <property type="entry name" value="ECF_CbiQ"/>
</dbReference>
<dbReference type="CDD" id="cd16914">
    <property type="entry name" value="EcfT"/>
    <property type="match status" value="1"/>
</dbReference>
<keyword evidence="8" id="KW-1185">Reference proteome</keyword>
<dbReference type="InterPro" id="IPR003339">
    <property type="entry name" value="ABC/ECF_trnsptr_transmembrane"/>
</dbReference>
<feature type="transmembrane region" description="Helical" evidence="6">
    <location>
        <begin position="27"/>
        <end position="46"/>
    </location>
</feature>
<reference evidence="7 8" key="1">
    <citation type="submission" date="2016-11" db="EMBL/GenBank/DDBJ databases">
        <authorList>
            <person name="Jaros S."/>
            <person name="Januszkiewicz K."/>
            <person name="Wedrychowicz H."/>
        </authorList>
    </citation>
    <scope>NUCLEOTIDE SEQUENCE [LARGE SCALE GENOMIC DNA]</scope>
    <source>
        <strain evidence="7 8">DSM 3090</strain>
    </source>
</reference>
<evidence type="ECO:0000313" key="8">
    <source>
        <dbReference type="Proteomes" id="UP000183952"/>
    </source>
</evidence>
<accession>A0A1M6PVT2</accession>
<feature type="transmembrane region" description="Helical" evidence="6">
    <location>
        <begin position="101"/>
        <end position="121"/>
    </location>
</feature>
<dbReference type="InterPro" id="IPR051611">
    <property type="entry name" value="ECF_transporter_component"/>
</dbReference>
<feature type="transmembrane region" description="Helical" evidence="6">
    <location>
        <begin position="79"/>
        <end position="96"/>
    </location>
</feature>
<dbReference type="STRING" id="1121331.SAMN02745248_01831"/>
<evidence type="ECO:0000256" key="4">
    <source>
        <dbReference type="ARBA" id="ARBA00022989"/>
    </source>
</evidence>
<organism evidence="7 8">
    <name type="scientific">Hathewaya proteolytica DSM 3090</name>
    <dbReference type="NCBI Taxonomy" id="1121331"/>
    <lineage>
        <taxon>Bacteria</taxon>
        <taxon>Bacillati</taxon>
        <taxon>Bacillota</taxon>
        <taxon>Clostridia</taxon>
        <taxon>Eubacteriales</taxon>
        <taxon>Clostridiaceae</taxon>
        <taxon>Hathewaya</taxon>
    </lineage>
</organism>
<sequence length="257" mass="29642">MSKIADSIHEINKLDELARRNQWINQLHPLVKLLVTIFYIITVVSFDRYKFSGLISMFIYPIILFTISDLSLINSLYRMRVVLPLVCFIGIFNPFFDKIPLYTFAGITITSGFISMITLMMKGILTVLASYLLIATTTIEGICVALKKLHIPQIMITQILLSYRYITLLLKEVNTITEAYALRAPKEKGIHFKVWGSLTGQLLLRTMDKANRVYDSMCLRGYNGDFYLNSNTSIKLQDYIYLFSFTMCFIILRTLFT</sequence>
<keyword evidence="3 6" id="KW-0812">Transmembrane</keyword>
<evidence type="ECO:0000256" key="6">
    <source>
        <dbReference type="SAM" id="Phobius"/>
    </source>
</evidence>
<proteinExistence type="predicted"/>
<comment type="subcellular location">
    <subcellularLocation>
        <location evidence="1">Cell membrane</location>
        <topology evidence="1">Multi-pass membrane protein</topology>
    </subcellularLocation>
</comment>